<evidence type="ECO:0000256" key="1">
    <source>
        <dbReference type="SAM" id="MobiDB-lite"/>
    </source>
</evidence>
<organism evidence="2 3">
    <name type="scientific">Funneliformis mosseae</name>
    <name type="common">Endomycorrhizal fungus</name>
    <name type="synonym">Glomus mosseae</name>
    <dbReference type="NCBI Taxonomy" id="27381"/>
    <lineage>
        <taxon>Eukaryota</taxon>
        <taxon>Fungi</taxon>
        <taxon>Fungi incertae sedis</taxon>
        <taxon>Mucoromycota</taxon>
        <taxon>Glomeromycotina</taxon>
        <taxon>Glomeromycetes</taxon>
        <taxon>Glomerales</taxon>
        <taxon>Glomeraceae</taxon>
        <taxon>Funneliformis</taxon>
    </lineage>
</organism>
<reference evidence="2" key="1">
    <citation type="submission" date="2021-06" db="EMBL/GenBank/DDBJ databases">
        <authorList>
            <person name="Kallberg Y."/>
            <person name="Tangrot J."/>
            <person name="Rosling A."/>
        </authorList>
    </citation>
    <scope>NUCLEOTIDE SEQUENCE</scope>
    <source>
        <strain evidence="2">87-6 pot B 2015</strain>
    </source>
</reference>
<evidence type="ECO:0000313" key="3">
    <source>
        <dbReference type="Proteomes" id="UP000789375"/>
    </source>
</evidence>
<feature type="non-terminal residue" evidence="2">
    <location>
        <position position="1"/>
    </location>
</feature>
<evidence type="ECO:0000313" key="2">
    <source>
        <dbReference type="EMBL" id="CAG8661379.1"/>
    </source>
</evidence>
<feature type="region of interest" description="Disordered" evidence="1">
    <location>
        <begin position="1"/>
        <end position="29"/>
    </location>
</feature>
<dbReference type="EMBL" id="CAJVPP010005188">
    <property type="protein sequence ID" value="CAG8661379.1"/>
    <property type="molecule type" value="Genomic_DNA"/>
</dbReference>
<name>A0A9N9H6X7_FUNMO</name>
<feature type="compositionally biased region" description="Basic and acidic residues" evidence="1">
    <location>
        <begin position="1"/>
        <end position="10"/>
    </location>
</feature>
<keyword evidence="3" id="KW-1185">Reference proteome</keyword>
<accession>A0A9N9H6X7</accession>
<dbReference type="Proteomes" id="UP000789375">
    <property type="component" value="Unassembled WGS sequence"/>
</dbReference>
<protein>
    <submittedName>
        <fullName evidence="2">193_t:CDS:1</fullName>
    </submittedName>
</protein>
<proteinExistence type="predicted"/>
<comment type="caution">
    <text evidence="2">The sequence shown here is derived from an EMBL/GenBank/DDBJ whole genome shotgun (WGS) entry which is preliminary data.</text>
</comment>
<gene>
    <name evidence="2" type="ORF">FMOSSE_LOCUS11959</name>
</gene>
<dbReference type="AlphaFoldDB" id="A0A9N9H6X7"/>
<sequence length="49" mass="5447">RYESSGKEYLDPSIPFLQNPKKKRGKGCSIGTKRFKSACETPKSNAKGQ</sequence>